<organism evidence="1">
    <name type="scientific">marine sediment metagenome</name>
    <dbReference type="NCBI Taxonomy" id="412755"/>
    <lineage>
        <taxon>unclassified sequences</taxon>
        <taxon>metagenomes</taxon>
        <taxon>ecological metagenomes</taxon>
    </lineage>
</organism>
<proteinExistence type="predicted"/>
<feature type="non-terminal residue" evidence="1">
    <location>
        <position position="1"/>
    </location>
</feature>
<name>A0A0F8ZFL3_9ZZZZ</name>
<reference evidence="1" key="1">
    <citation type="journal article" date="2015" name="Nature">
        <title>Complex archaea that bridge the gap between prokaryotes and eukaryotes.</title>
        <authorList>
            <person name="Spang A."/>
            <person name="Saw J.H."/>
            <person name="Jorgensen S.L."/>
            <person name="Zaremba-Niedzwiedzka K."/>
            <person name="Martijn J."/>
            <person name="Lind A.E."/>
            <person name="van Eijk R."/>
            <person name="Schleper C."/>
            <person name="Guy L."/>
            <person name="Ettema T.J."/>
        </authorList>
    </citation>
    <scope>NUCLEOTIDE SEQUENCE</scope>
</reference>
<comment type="caution">
    <text evidence="1">The sequence shown here is derived from an EMBL/GenBank/DDBJ whole genome shotgun (WGS) entry which is preliminary data.</text>
</comment>
<dbReference type="InterPro" id="IPR032427">
    <property type="entry name" value="P22_portal"/>
</dbReference>
<evidence type="ECO:0000313" key="1">
    <source>
        <dbReference type="EMBL" id="KKK84755.1"/>
    </source>
</evidence>
<sequence>TIAGDALMQDRPSPFWDGEYPVVSWPAYIIPGIYWTHGEINALKPLQEMLNNILTALLSAAIEMRNPIWIGDADALSDTGWAQLPNAAGAKVRKAPGRELRRDPPPAMPAYYFQLINHLEQTMDVISGLMDLTGSQRRSGVVAGVAVEALQFASQTTVRQKARLQEASLRRLGQLMMSRIFQYWTTDRHISIWGEEGKWISERFRRKVLVPDGIDPMEHFQRFQFTVAPFSTLAINKMQKAVLAAQLLELGAIDREELLRVLEYPNAHKIIDRLKQEQALGLEPTPGGKVILPRASGGKKRGG</sequence>
<dbReference type="EMBL" id="LAZR01051628">
    <property type="protein sequence ID" value="KKK84755.1"/>
    <property type="molecule type" value="Genomic_DNA"/>
</dbReference>
<accession>A0A0F8ZFL3</accession>
<protein>
    <recommendedName>
        <fullName evidence="2">Phage portal protein</fullName>
    </recommendedName>
</protein>
<dbReference type="Pfam" id="PF16510">
    <property type="entry name" value="P22_portal"/>
    <property type="match status" value="1"/>
</dbReference>
<evidence type="ECO:0008006" key="2">
    <source>
        <dbReference type="Google" id="ProtNLM"/>
    </source>
</evidence>
<gene>
    <name evidence="1" type="ORF">LCGC14_2780130</name>
</gene>
<dbReference type="AlphaFoldDB" id="A0A0F8ZFL3"/>